<reference evidence="4" key="1">
    <citation type="submission" date="2017-04" db="EMBL/GenBank/DDBJ databases">
        <title>Population genomics of picophytoplankton unveils novel chromosome hypervariability.</title>
        <authorList>
            <consortium name="DOE Joint Genome Institute"/>
            <person name="Blanc-Mathieu R."/>
            <person name="Krasovec M."/>
            <person name="Hebrard M."/>
            <person name="Yau S."/>
            <person name="Desgranges E."/>
            <person name="Martin J."/>
            <person name="Schackwitz W."/>
            <person name="Kuo A."/>
            <person name="Salin G."/>
            <person name="Donnadieu C."/>
            <person name="Desdevises Y."/>
            <person name="Sanchez-Ferandin S."/>
            <person name="Moreau H."/>
            <person name="Rivals E."/>
            <person name="Grigoriev I.V."/>
            <person name="Grimsley N."/>
            <person name="Eyre-Walker A."/>
            <person name="Piganeau G."/>
        </authorList>
    </citation>
    <scope>NUCLEOTIDE SEQUENCE [LARGE SCALE GENOMIC DNA]</scope>
    <source>
        <strain evidence="4">RCC 1115</strain>
    </source>
</reference>
<dbReference type="AlphaFoldDB" id="A0A1Y5IH22"/>
<dbReference type="InterPro" id="IPR009073">
    <property type="entry name" value="HscB_oligo_C"/>
</dbReference>
<dbReference type="InterPro" id="IPR001623">
    <property type="entry name" value="DnaJ_domain"/>
</dbReference>
<dbReference type="GO" id="GO:0001671">
    <property type="term" value="F:ATPase activator activity"/>
    <property type="evidence" value="ECO:0007669"/>
    <property type="project" value="InterPro"/>
</dbReference>
<dbReference type="InterPro" id="IPR036869">
    <property type="entry name" value="J_dom_sf"/>
</dbReference>
<dbReference type="GO" id="GO:0051259">
    <property type="term" value="P:protein complex oligomerization"/>
    <property type="evidence" value="ECO:0007669"/>
    <property type="project" value="InterPro"/>
</dbReference>
<dbReference type="GO" id="GO:0044571">
    <property type="term" value="P:[2Fe-2S] cluster assembly"/>
    <property type="evidence" value="ECO:0007669"/>
    <property type="project" value="InterPro"/>
</dbReference>
<keyword evidence="2" id="KW-0143">Chaperone</keyword>
<evidence type="ECO:0000313" key="4">
    <source>
        <dbReference type="EMBL" id="OUS48878.1"/>
    </source>
</evidence>
<dbReference type="PANTHER" id="PTHR14021">
    <property type="entry name" value="IRON-SULFUR CLUSTER CO-CHAPERONE PROTEIN HSCB"/>
    <property type="match status" value="1"/>
</dbReference>
<evidence type="ECO:0000259" key="3">
    <source>
        <dbReference type="PROSITE" id="PS50076"/>
    </source>
</evidence>
<dbReference type="SMART" id="SM00271">
    <property type="entry name" value="DnaJ"/>
    <property type="match status" value="1"/>
</dbReference>
<evidence type="ECO:0000256" key="1">
    <source>
        <dbReference type="ARBA" id="ARBA00010476"/>
    </source>
</evidence>
<name>A0A1Y5IH22_OSTTA</name>
<dbReference type="SUPFAM" id="SSF46565">
    <property type="entry name" value="Chaperone J-domain"/>
    <property type="match status" value="1"/>
</dbReference>
<comment type="similarity">
    <text evidence="1">Belongs to the HscB family.</text>
</comment>
<sequence>MSTVRAVRAAITASRSTSSVIAFASRFTARASSTLAVDACWNCGDLSPTNPAASSLDFFCVACGMIQPPLVDGNHFKVLGVCVEERFAVDASELEDAMRRRQKVLHPDKFSSASETEREHSANQASAVNAAYGVLRDPLRRAKYILETRGWGVTERDGRETPVDPELLMEVMEAREDILEAKGDAERLRELLSEHSATVEKCIQDTREVLDAKVFDGERAKDVVFRLTYFVKVMEEIKELL</sequence>
<dbReference type="InterPro" id="IPR036386">
    <property type="entry name" value="HscB_C_sf"/>
</dbReference>
<dbReference type="eggNOG" id="KOG3192">
    <property type="taxonomic scope" value="Eukaryota"/>
</dbReference>
<organism evidence="4">
    <name type="scientific">Ostreococcus tauri</name>
    <name type="common">Marine green alga</name>
    <dbReference type="NCBI Taxonomy" id="70448"/>
    <lineage>
        <taxon>Eukaryota</taxon>
        <taxon>Viridiplantae</taxon>
        <taxon>Chlorophyta</taxon>
        <taxon>Mamiellophyceae</taxon>
        <taxon>Mamiellales</taxon>
        <taxon>Bathycoccaceae</taxon>
        <taxon>Ostreococcus</taxon>
    </lineage>
</organism>
<dbReference type="Gene3D" id="1.20.1280.20">
    <property type="entry name" value="HscB, C-terminal domain"/>
    <property type="match status" value="1"/>
</dbReference>
<protein>
    <recommendedName>
        <fullName evidence="3">J domain-containing protein</fullName>
    </recommendedName>
</protein>
<dbReference type="Pfam" id="PF07743">
    <property type="entry name" value="HSCB_C"/>
    <property type="match status" value="1"/>
</dbReference>
<dbReference type="Proteomes" id="UP000195557">
    <property type="component" value="Unassembled WGS sequence"/>
</dbReference>
<dbReference type="PANTHER" id="PTHR14021:SF15">
    <property type="entry name" value="IRON-SULFUR CLUSTER CO-CHAPERONE PROTEIN HSCB"/>
    <property type="match status" value="1"/>
</dbReference>
<gene>
    <name evidence="4" type="ORF">BE221DRAFT_67156</name>
</gene>
<dbReference type="SUPFAM" id="SSF47144">
    <property type="entry name" value="HSC20 (HSCB), C-terminal oligomerisation domain"/>
    <property type="match status" value="1"/>
</dbReference>
<dbReference type="GO" id="GO:0051087">
    <property type="term" value="F:protein-folding chaperone binding"/>
    <property type="evidence" value="ECO:0007669"/>
    <property type="project" value="InterPro"/>
</dbReference>
<dbReference type="Gene3D" id="1.10.287.110">
    <property type="entry name" value="DnaJ domain"/>
    <property type="match status" value="1"/>
</dbReference>
<evidence type="ECO:0000256" key="2">
    <source>
        <dbReference type="ARBA" id="ARBA00023186"/>
    </source>
</evidence>
<dbReference type="GO" id="GO:0005739">
    <property type="term" value="C:mitochondrion"/>
    <property type="evidence" value="ECO:0007669"/>
    <property type="project" value="TreeGrafter"/>
</dbReference>
<proteinExistence type="inferred from homology"/>
<dbReference type="InterPro" id="IPR004640">
    <property type="entry name" value="HscB"/>
</dbReference>
<dbReference type="CDD" id="cd06257">
    <property type="entry name" value="DnaJ"/>
    <property type="match status" value="1"/>
</dbReference>
<feature type="domain" description="J" evidence="3">
    <location>
        <begin position="74"/>
        <end position="150"/>
    </location>
</feature>
<dbReference type="EMBL" id="KZ155772">
    <property type="protein sequence ID" value="OUS48878.1"/>
    <property type="molecule type" value="Genomic_DNA"/>
</dbReference>
<dbReference type="PROSITE" id="PS50076">
    <property type="entry name" value="DNAJ_2"/>
    <property type="match status" value="1"/>
</dbReference>
<accession>A0A1Y5IH22</accession>
<dbReference type="NCBIfam" id="TIGR00714">
    <property type="entry name" value="hscB"/>
    <property type="match status" value="1"/>
</dbReference>